<protein>
    <submittedName>
        <fullName evidence="3">Acyltransferase 3</fullName>
    </submittedName>
</protein>
<proteinExistence type="predicted"/>
<dbReference type="InterPro" id="IPR050879">
    <property type="entry name" value="Acyltransferase_3"/>
</dbReference>
<organism evidence="3 4">
    <name type="scientific">Corynascus novoguineensis</name>
    <dbReference type="NCBI Taxonomy" id="1126955"/>
    <lineage>
        <taxon>Eukaryota</taxon>
        <taxon>Fungi</taxon>
        <taxon>Dikarya</taxon>
        <taxon>Ascomycota</taxon>
        <taxon>Pezizomycotina</taxon>
        <taxon>Sordariomycetes</taxon>
        <taxon>Sordariomycetidae</taxon>
        <taxon>Sordariales</taxon>
        <taxon>Chaetomiaceae</taxon>
        <taxon>Corynascus</taxon>
    </lineage>
</organism>
<dbReference type="PANTHER" id="PTHR23028">
    <property type="entry name" value="ACETYLTRANSFERASE"/>
    <property type="match status" value="1"/>
</dbReference>
<dbReference type="PANTHER" id="PTHR23028:SF126">
    <property type="entry name" value="ACYLTRANSFERASE 3 DOMAIN-CONTAINING PROTEIN"/>
    <property type="match status" value="1"/>
</dbReference>
<evidence type="ECO:0000313" key="3">
    <source>
        <dbReference type="EMBL" id="KAK4245364.1"/>
    </source>
</evidence>
<dbReference type="EMBL" id="MU857703">
    <property type="protein sequence ID" value="KAK4245364.1"/>
    <property type="molecule type" value="Genomic_DNA"/>
</dbReference>
<feature type="transmembrane region" description="Helical" evidence="1">
    <location>
        <begin position="471"/>
        <end position="492"/>
    </location>
</feature>
<dbReference type="Proteomes" id="UP001303647">
    <property type="component" value="Unassembled WGS sequence"/>
</dbReference>
<keyword evidence="1" id="KW-1133">Transmembrane helix</keyword>
<feature type="transmembrane region" description="Helical" evidence="1">
    <location>
        <begin position="267"/>
        <end position="291"/>
    </location>
</feature>
<evidence type="ECO:0000259" key="2">
    <source>
        <dbReference type="Pfam" id="PF01757"/>
    </source>
</evidence>
<feature type="transmembrane region" description="Helical" evidence="1">
    <location>
        <begin position="232"/>
        <end position="255"/>
    </location>
</feature>
<sequence length="527" mass="58987">MITTPGHRRGTPSGSSIQSFLNDLPNQSWMRFLRPVLPSFVANELFPDHRPTWRLHPTSYLDGLRGIAAIIVFICHYTENNFRPLTRPYGPLPAAPGPDPPLDDPPPYSKDLSDSIIQLPFMRNIFSGRPMVHIFFVISGFALSYKPVQALHARDTAKCYAALASSAFRRPFRLFAPCVASTFFIMCLRQLGCLPGGRDHLIDELWRWKSALFHQITWPWAWDRDLRPAYDVHLWTIPIEFAHSMLLFIAVLMLSRVRLRVRLAAELALVAYCLACGKWAGFEFLAGLFLAEVHILRATAKAKEWEGNEEAHRPRENSATTSTSGWALKAFQIGLIVLGLFIGGWPNRFADRTPGIRYFVVLTPSPYATMDALAPQKFWFALSAVATVWAVGDLAPLRRFFEGPLAQYCGRISYAVYICHGPVEELFKDWLLGHPPIPEIGEPGAHDYQPALPATGVKGLVGVESITQLTIGWLLGLWLLGPLVIWAADLFWRGVDSQLVSLARKLELLCLDETEPSPRGQGYCAAA</sequence>
<feature type="transmembrane region" description="Helical" evidence="1">
    <location>
        <begin position="174"/>
        <end position="192"/>
    </location>
</feature>
<keyword evidence="1" id="KW-0472">Membrane</keyword>
<feature type="transmembrane region" description="Helical" evidence="1">
    <location>
        <begin position="326"/>
        <end position="345"/>
    </location>
</feature>
<feature type="transmembrane region" description="Helical" evidence="1">
    <location>
        <begin position="378"/>
        <end position="397"/>
    </location>
</feature>
<accession>A0AAN7CNJ1</accession>
<dbReference type="GO" id="GO:0016747">
    <property type="term" value="F:acyltransferase activity, transferring groups other than amino-acyl groups"/>
    <property type="evidence" value="ECO:0007669"/>
    <property type="project" value="InterPro"/>
</dbReference>
<comment type="caution">
    <text evidence="3">The sequence shown here is derived from an EMBL/GenBank/DDBJ whole genome shotgun (WGS) entry which is preliminary data.</text>
</comment>
<reference evidence="3" key="1">
    <citation type="journal article" date="2023" name="Mol. Phylogenet. Evol.">
        <title>Genome-scale phylogeny and comparative genomics of the fungal order Sordariales.</title>
        <authorList>
            <person name="Hensen N."/>
            <person name="Bonometti L."/>
            <person name="Westerberg I."/>
            <person name="Brannstrom I.O."/>
            <person name="Guillou S."/>
            <person name="Cros-Aarteil S."/>
            <person name="Calhoun S."/>
            <person name="Haridas S."/>
            <person name="Kuo A."/>
            <person name="Mondo S."/>
            <person name="Pangilinan J."/>
            <person name="Riley R."/>
            <person name="LaButti K."/>
            <person name="Andreopoulos B."/>
            <person name="Lipzen A."/>
            <person name="Chen C."/>
            <person name="Yan M."/>
            <person name="Daum C."/>
            <person name="Ng V."/>
            <person name="Clum A."/>
            <person name="Steindorff A."/>
            <person name="Ohm R.A."/>
            <person name="Martin F."/>
            <person name="Silar P."/>
            <person name="Natvig D.O."/>
            <person name="Lalanne C."/>
            <person name="Gautier V."/>
            <person name="Ament-Velasquez S.L."/>
            <person name="Kruys A."/>
            <person name="Hutchinson M.I."/>
            <person name="Powell A.J."/>
            <person name="Barry K."/>
            <person name="Miller A.N."/>
            <person name="Grigoriev I.V."/>
            <person name="Debuchy R."/>
            <person name="Gladieux P."/>
            <person name="Hiltunen Thoren M."/>
            <person name="Johannesson H."/>
        </authorList>
    </citation>
    <scope>NUCLEOTIDE SEQUENCE</scope>
    <source>
        <strain evidence="3">CBS 359.72</strain>
    </source>
</reference>
<gene>
    <name evidence="3" type="ORF">C7999DRAFT_16415</name>
</gene>
<keyword evidence="4" id="KW-1185">Reference proteome</keyword>
<keyword evidence="1" id="KW-0812">Transmembrane</keyword>
<dbReference type="Pfam" id="PF01757">
    <property type="entry name" value="Acyl_transf_3"/>
    <property type="match status" value="1"/>
</dbReference>
<keyword evidence="3" id="KW-0808">Transferase</keyword>
<keyword evidence="3" id="KW-0012">Acyltransferase</keyword>
<reference evidence="3" key="2">
    <citation type="submission" date="2023-05" db="EMBL/GenBank/DDBJ databases">
        <authorList>
            <consortium name="Lawrence Berkeley National Laboratory"/>
            <person name="Steindorff A."/>
            <person name="Hensen N."/>
            <person name="Bonometti L."/>
            <person name="Westerberg I."/>
            <person name="Brannstrom I.O."/>
            <person name="Guillou S."/>
            <person name="Cros-Aarteil S."/>
            <person name="Calhoun S."/>
            <person name="Haridas S."/>
            <person name="Kuo A."/>
            <person name="Mondo S."/>
            <person name="Pangilinan J."/>
            <person name="Riley R."/>
            <person name="Labutti K."/>
            <person name="Andreopoulos B."/>
            <person name="Lipzen A."/>
            <person name="Chen C."/>
            <person name="Yanf M."/>
            <person name="Daum C."/>
            <person name="Ng V."/>
            <person name="Clum A."/>
            <person name="Ohm R."/>
            <person name="Martin F."/>
            <person name="Silar P."/>
            <person name="Natvig D."/>
            <person name="Lalanne C."/>
            <person name="Gautier V."/>
            <person name="Ament-Velasquez S.L."/>
            <person name="Kruys A."/>
            <person name="Hutchinson M.I."/>
            <person name="Powell A.J."/>
            <person name="Barry K."/>
            <person name="Miller A.N."/>
            <person name="Grigoriev I.V."/>
            <person name="Debuchy R."/>
            <person name="Gladieux P."/>
            <person name="Thoren M.H."/>
            <person name="Johannesson H."/>
        </authorList>
    </citation>
    <scope>NUCLEOTIDE SEQUENCE</scope>
    <source>
        <strain evidence="3">CBS 359.72</strain>
    </source>
</reference>
<dbReference type="AlphaFoldDB" id="A0AAN7CNJ1"/>
<dbReference type="InterPro" id="IPR002656">
    <property type="entry name" value="Acyl_transf_3_dom"/>
</dbReference>
<evidence type="ECO:0000313" key="4">
    <source>
        <dbReference type="Proteomes" id="UP001303647"/>
    </source>
</evidence>
<evidence type="ECO:0000256" key="1">
    <source>
        <dbReference type="SAM" id="Phobius"/>
    </source>
</evidence>
<feature type="domain" description="Acyltransferase 3" evidence="2">
    <location>
        <begin position="60"/>
        <end position="445"/>
    </location>
</feature>
<name>A0AAN7CNJ1_9PEZI</name>